<proteinExistence type="predicted"/>
<evidence type="ECO:0000256" key="1">
    <source>
        <dbReference type="SAM" id="MobiDB-lite"/>
    </source>
</evidence>
<comment type="caution">
    <text evidence="2">The sequence shown here is derived from an EMBL/GenBank/DDBJ whole genome shotgun (WGS) entry which is preliminary data.</text>
</comment>
<feature type="non-terminal residue" evidence="2">
    <location>
        <position position="217"/>
    </location>
</feature>
<feature type="region of interest" description="Disordered" evidence="1">
    <location>
        <begin position="153"/>
        <end position="217"/>
    </location>
</feature>
<evidence type="ECO:0000313" key="2">
    <source>
        <dbReference type="EMBL" id="EIE20023.1"/>
    </source>
</evidence>
<evidence type="ECO:0000313" key="3">
    <source>
        <dbReference type="Proteomes" id="UP000007264"/>
    </source>
</evidence>
<dbReference type="RefSeq" id="XP_005644567.1">
    <property type="nucleotide sequence ID" value="XM_005644510.1"/>
</dbReference>
<name>I0YNQ4_COCSC</name>
<reference evidence="2 3" key="1">
    <citation type="journal article" date="2012" name="Genome Biol.">
        <title>The genome of the polar eukaryotic microalga coccomyxa subellipsoidea reveals traits of cold adaptation.</title>
        <authorList>
            <person name="Blanc G."/>
            <person name="Agarkova I."/>
            <person name="Grimwood J."/>
            <person name="Kuo A."/>
            <person name="Brueggeman A."/>
            <person name="Dunigan D."/>
            <person name="Gurnon J."/>
            <person name="Ladunga I."/>
            <person name="Lindquist E."/>
            <person name="Lucas S."/>
            <person name="Pangilinan J."/>
            <person name="Proschold T."/>
            <person name="Salamov A."/>
            <person name="Schmutz J."/>
            <person name="Weeks D."/>
            <person name="Yamada T."/>
            <person name="Claverie J.M."/>
            <person name="Grigoriev I."/>
            <person name="Van Etten J."/>
            <person name="Lomsadze A."/>
            <person name="Borodovsky M."/>
        </authorList>
    </citation>
    <scope>NUCLEOTIDE SEQUENCE [LARGE SCALE GENOMIC DNA]</scope>
    <source>
        <strain evidence="2 3">C-169</strain>
    </source>
</reference>
<dbReference type="AlphaFoldDB" id="I0YNQ4"/>
<gene>
    <name evidence="2" type="ORF">COCSUDRAFT_67669</name>
</gene>
<accession>I0YNQ4</accession>
<organism evidence="2 3">
    <name type="scientific">Coccomyxa subellipsoidea (strain C-169)</name>
    <name type="common">Green microalga</name>
    <dbReference type="NCBI Taxonomy" id="574566"/>
    <lineage>
        <taxon>Eukaryota</taxon>
        <taxon>Viridiplantae</taxon>
        <taxon>Chlorophyta</taxon>
        <taxon>core chlorophytes</taxon>
        <taxon>Trebouxiophyceae</taxon>
        <taxon>Trebouxiophyceae incertae sedis</taxon>
        <taxon>Coccomyxaceae</taxon>
        <taxon>Coccomyxa</taxon>
        <taxon>Coccomyxa subellipsoidea</taxon>
    </lineage>
</organism>
<protein>
    <submittedName>
        <fullName evidence="2">Uncharacterized protein</fullName>
    </submittedName>
</protein>
<dbReference type="EMBL" id="AGSI01000017">
    <property type="protein sequence ID" value="EIE20023.1"/>
    <property type="molecule type" value="Genomic_DNA"/>
</dbReference>
<keyword evidence="3" id="KW-1185">Reference proteome</keyword>
<dbReference type="GeneID" id="17037997"/>
<sequence>MDAQDGPVQRICSTGVGSQANMSIPILPSKLIGGQISQRHHESAPFLGPAHGTPNYIIRQAGPQTQVNLVNASSSGPWFPRPKDSIADLSSHYPALGGYSLSADGEQQTELGTGLLRDFTQGALPQHSSCVTQSTSALRPLHLDGGLELQQSMCSPSSLPPRLYAGSGQELSRGDQLANANQHALLGHAGRAASAPRERPRPDSSGLPLRPGTPTEQ</sequence>
<dbReference type="Proteomes" id="UP000007264">
    <property type="component" value="Unassembled WGS sequence"/>
</dbReference>
<dbReference type="KEGG" id="csl:COCSUDRAFT_67669"/>